<evidence type="ECO:0000313" key="1">
    <source>
        <dbReference type="EMBL" id="AIA65121.1"/>
    </source>
</evidence>
<sequence>MFKVLVTKYNAGEGIEATEFNYIDKYYFEDDYLILYDNTNKVKTHIQKDQVLEFEVHYE</sequence>
<proteinExistence type="predicted"/>
<keyword evidence="2" id="KW-1185">Reference proteome</keyword>
<protein>
    <submittedName>
        <fullName evidence="1">Uncharacterized protein</fullName>
    </submittedName>
</protein>
<reference evidence="1 2" key="1">
    <citation type="journal article" date="2014" name="J. Gen. Virol.">
        <title>Characterization and complete genome sequence analysis of novel bacteriophage IME-EFm1 infecting Enterococcus faecium.</title>
        <authorList>
            <person name="Wang Y."/>
            <person name="Wang W."/>
            <person name="Lv Y."/>
            <person name="Zheng W."/>
            <person name="Mi Z."/>
            <person name="Pei G."/>
            <person name="An X."/>
            <person name="Xu X."/>
            <person name="Han C."/>
            <person name="Liu J."/>
            <person name="Zhou C."/>
            <person name="Tong Y."/>
        </authorList>
    </citation>
    <scope>NUCLEOTIDE SEQUENCE [LARGE SCALE GENOMIC DNA]</scope>
</reference>
<gene>
    <name evidence="1" type="ORF">IME_054</name>
</gene>
<dbReference type="KEGG" id="vg:19686090"/>
<dbReference type="OrthoDB" id="37436at10239"/>
<organism evidence="1 2">
    <name type="scientific">Enterococcus phage IME-EFm1</name>
    <dbReference type="NCBI Taxonomy" id="1445858"/>
    <lineage>
        <taxon>Viruses</taxon>
        <taxon>Duplodnaviria</taxon>
        <taxon>Heunggongvirae</taxon>
        <taxon>Uroviricota</taxon>
        <taxon>Caudoviricetes</taxon>
        <taxon>Efemunavirus</taxon>
        <taxon>Efemunavirus Efm1</taxon>
    </lineage>
</organism>
<name>A0A060AHI7_9CAUD</name>
<evidence type="ECO:0000313" key="2">
    <source>
        <dbReference type="Proteomes" id="UP000026980"/>
    </source>
</evidence>
<dbReference type="Proteomes" id="UP000026980">
    <property type="component" value="Segment"/>
</dbReference>
<accession>A0A060AHI7</accession>
<dbReference type="EMBL" id="KJ010489">
    <property type="protein sequence ID" value="AIA65121.1"/>
    <property type="molecule type" value="Genomic_DNA"/>
</dbReference>
<dbReference type="GeneID" id="19686090"/>
<dbReference type="RefSeq" id="YP_009042702.1">
    <property type="nucleotide sequence ID" value="NC_024356.1"/>
</dbReference>